<dbReference type="InterPro" id="IPR051583">
    <property type="entry name" value="YAP1"/>
</dbReference>
<dbReference type="InterPro" id="IPR001202">
    <property type="entry name" value="WW_dom"/>
</dbReference>
<dbReference type="GO" id="GO:0005737">
    <property type="term" value="C:cytoplasm"/>
    <property type="evidence" value="ECO:0007669"/>
    <property type="project" value="UniProtKB-SubCell"/>
</dbReference>
<dbReference type="CDD" id="cd00201">
    <property type="entry name" value="WW"/>
    <property type="match status" value="1"/>
</dbReference>
<dbReference type="GO" id="GO:0003713">
    <property type="term" value="F:transcription coactivator activity"/>
    <property type="evidence" value="ECO:0007669"/>
    <property type="project" value="TreeGrafter"/>
</dbReference>
<dbReference type="GO" id="GO:0035329">
    <property type="term" value="P:hippo signaling"/>
    <property type="evidence" value="ECO:0007669"/>
    <property type="project" value="TreeGrafter"/>
</dbReference>
<feature type="domain" description="WW" evidence="7">
    <location>
        <begin position="124"/>
        <end position="157"/>
    </location>
</feature>
<feature type="region of interest" description="Disordered" evidence="5">
    <location>
        <begin position="1"/>
        <end position="51"/>
    </location>
</feature>
<dbReference type="OrthoDB" id="3045089at2759"/>
<dbReference type="Gene3D" id="2.20.70.10">
    <property type="match status" value="1"/>
</dbReference>
<evidence type="ECO:0000256" key="1">
    <source>
        <dbReference type="ARBA" id="ARBA00004123"/>
    </source>
</evidence>
<dbReference type="PANTHER" id="PTHR17616:SF8">
    <property type="entry name" value="TRANSCRIPTIONAL COACTIVATOR YORKIE"/>
    <property type="match status" value="1"/>
</dbReference>
<name>A0A058ZA05_FONAL</name>
<dbReference type="AlphaFoldDB" id="A0A058ZA05"/>
<dbReference type="PANTHER" id="PTHR17616">
    <property type="entry name" value="YES-ASSOCIATED PROTEIN YAP1 FAMILY MEMBER"/>
    <property type="match status" value="1"/>
</dbReference>
<evidence type="ECO:0000256" key="6">
    <source>
        <dbReference type="SAM" id="Phobius"/>
    </source>
</evidence>
<feature type="region of interest" description="Disordered" evidence="5">
    <location>
        <begin position="63"/>
        <end position="131"/>
    </location>
</feature>
<feature type="compositionally biased region" description="Pro residues" evidence="5">
    <location>
        <begin position="115"/>
        <end position="128"/>
    </location>
</feature>
<evidence type="ECO:0000256" key="3">
    <source>
        <dbReference type="ARBA" id="ARBA00022490"/>
    </source>
</evidence>
<proteinExistence type="predicted"/>
<dbReference type="eggNOG" id="KOG0940">
    <property type="taxonomic scope" value="Eukaryota"/>
</dbReference>
<gene>
    <name evidence="8" type="ORF">H696_02015</name>
</gene>
<keyword evidence="6" id="KW-0472">Membrane</keyword>
<evidence type="ECO:0000259" key="7">
    <source>
        <dbReference type="PROSITE" id="PS50020"/>
    </source>
</evidence>
<organism evidence="8">
    <name type="scientific">Fonticula alba</name>
    <name type="common">Slime mold</name>
    <dbReference type="NCBI Taxonomy" id="691883"/>
    <lineage>
        <taxon>Eukaryota</taxon>
        <taxon>Rotosphaerida</taxon>
        <taxon>Fonticulaceae</taxon>
        <taxon>Fonticula</taxon>
    </lineage>
</organism>
<comment type="subcellular location">
    <subcellularLocation>
        <location evidence="2">Cytoplasm</location>
    </subcellularLocation>
    <subcellularLocation>
        <location evidence="1">Nucleus</location>
    </subcellularLocation>
</comment>
<dbReference type="EMBL" id="KB932203">
    <property type="protein sequence ID" value="KCV71065.1"/>
    <property type="molecule type" value="Genomic_DNA"/>
</dbReference>
<feature type="compositionally biased region" description="Low complexity" evidence="5">
    <location>
        <begin position="8"/>
        <end position="20"/>
    </location>
</feature>
<accession>A0A058ZA05</accession>
<keyword evidence="3" id="KW-0963">Cytoplasm</keyword>
<feature type="region of interest" description="Disordered" evidence="5">
    <location>
        <begin position="200"/>
        <end position="224"/>
    </location>
</feature>
<keyword evidence="6" id="KW-0812">Transmembrane</keyword>
<dbReference type="STRING" id="691883.A0A058ZA05"/>
<protein>
    <recommendedName>
        <fullName evidence="7">WW domain-containing protein</fullName>
    </recommendedName>
</protein>
<evidence type="ECO:0000313" key="8">
    <source>
        <dbReference type="EMBL" id="KCV71065.1"/>
    </source>
</evidence>
<evidence type="ECO:0000256" key="2">
    <source>
        <dbReference type="ARBA" id="ARBA00004496"/>
    </source>
</evidence>
<feature type="transmembrane region" description="Helical" evidence="6">
    <location>
        <begin position="240"/>
        <end position="261"/>
    </location>
</feature>
<keyword evidence="6" id="KW-1133">Transmembrane helix</keyword>
<dbReference type="PROSITE" id="PS50020">
    <property type="entry name" value="WW_DOMAIN_2"/>
    <property type="match status" value="1"/>
</dbReference>
<dbReference type="Pfam" id="PF00397">
    <property type="entry name" value="WW"/>
    <property type="match status" value="1"/>
</dbReference>
<evidence type="ECO:0000313" key="9">
    <source>
        <dbReference type="Proteomes" id="UP000030693"/>
    </source>
</evidence>
<keyword evidence="4" id="KW-0539">Nucleus</keyword>
<feature type="compositionally biased region" description="Polar residues" evidence="5">
    <location>
        <begin position="208"/>
        <end position="224"/>
    </location>
</feature>
<dbReference type="GO" id="GO:0045944">
    <property type="term" value="P:positive regulation of transcription by RNA polymerase II"/>
    <property type="evidence" value="ECO:0007669"/>
    <property type="project" value="TreeGrafter"/>
</dbReference>
<dbReference type="SMART" id="SM00456">
    <property type="entry name" value="WW"/>
    <property type="match status" value="1"/>
</dbReference>
<dbReference type="Proteomes" id="UP000030693">
    <property type="component" value="Unassembled WGS sequence"/>
</dbReference>
<dbReference type="GO" id="GO:0005634">
    <property type="term" value="C:nucleus"/>
    <property type="evidence" value="ECO:0007669"/>
    <property type="project" value="UniProtKB-SubCell"/>
</dbReference>
<sequence>MVTRDLSPPLAAEGAAIPAASKGNPVRSITTPAHGDAPAVEPRLAPPRSKSISVIDTAVPFDAGAITPPLPVTDDTPSEQAIPPKPLDQAVDAPSASSTHGQATGPKSVPSARPNAPPPPQQGAPLPPGWEAAYTRDGLLFFVDHNRKITTWDDPRRVGSGAARSMPRRSSSVGNYPANGVHRTPLTQTSLSVRRRAPFGAAGARPGTETTRLPAQRRPSQNAMAASVSSPVAVDRSSRLLLSAAVASVLALCAFGVYFLLVVPGPRGHGLVGGTPGGQPAPPGGPLDRWISEVARQLGLLVYGRAGAGPAGRIPEAA</sequence>
<dbReference type="InterPro" id="IPR036020">
    <property type="entry name" value="WW_dom_sf"/>
</dbReference>
<reference evidence="8" key="1">
    <citation type="submission" date="2013-04" db="EMBL/GenBank/DDBJ databases">
        <title>The Genome Sequence of Fonticula alba ATCC 38817.</title>
        <authorList>
            <consortium name="The Broad Institute Genomics Platform"/>
            <person name="Russ C."/>
            <person name="Cuomo C."/>
            <person name="Burger G."/>
            <person name="Gray M.W."/>
            <person name="Holland P.W.H."/>
            <person name="King N."/>
            <person name="Lang F.B.F."/>
            <person name="Roger A.J."/>
            <person name="Ruiz-Trillo I."/>
            <person name="Brown M."/>
            <person name="Walker B."/>
            <person name="Young S."/>
            <person name="Zeng Q."/>
            <person name="Gargeya S."/>
            <person name="Fitzgerald M."/>
            <person name="Haas B."/>
            <person name="Abouelleil A."/>
            <person name="Allen A.W."/>
            <person name="Alvarado L."/>
            <person name="Arachchi H.M."/>
            <person name="Berlin A.M."/>
            <person name="Chapman S.B."/>
            <person name="Gainer-Dewar J."/>
            <person name="Goldberg J."/>
            <person name="Griggs A."/>
            <person name="Gujja S."/>
            <person name="Hansen M."/>
            <person name="Howarth C."/>
            <person name="Imamovic A."/>
            <person name="Ireland A."/>
            <person name="Larimer J."/>
            <person name="McCowan C."/>
            <person name="Murphy C."/>
            <person name="Pearson M."/>
            <person name="Poon T.W."/>
            <person name="Priest M."/>
            <person name="Roberts A."/>
            <person name="Saif S."/>
            <person name="Shea T."/>
            <person name="Sisk P."/>
            <person name="Sykes S."/>
            <person name="Wortman J."/>
            <person name="Nusbaum C."/>
            <person name="Birren B."/>
        </authorList>
    </citation>
    <scope>NUCLEOTIDE SEQUENCE [LARGE SCALE GENOMIC DNA]</scope>
    <source>
        <strain evidence="8">ATCC 38817</strain>
    </source>
</reference>
<dbReference type="GeneID" id="20526740"/>
<evidence type="ECO:0000256" key="5">
    <source>
        <dbReference type="SAM" id="MobiDB-lite"/>
    </source>
</evidence>
<dbReference type="SUPFAM" id="SSF51045">
    <property type="entry name" value="WW domain"/>
    <property type="match status" value="1"/>
</dbReference>
<feature type="region of interest" description="Disordered" evidence="5">
    <location>
        <begin position="154"/>
        <end position="183"/>
    </location>
</feature>
<dbReference type="PROSITE" id="PS01159">
    <property type="entry name" value="WW_DOMAIN_1"/>
    <property type="match status" value="1"/>
</dbReference>
<keyword evidence="9" id="KW-1185">Reference proteome</keyword>
<evidence type="ECO:0000256" key="4">
    <source>
        <dbReference type="ARBA" id="ARBA00023242"/>
    </source>
</evidence>
<dbReference type="RefSeq" id="XP_009494188.1">
    <property type="nucleotide sequence ID" value="XM_009495913.1"/>
</dbReference>